<comment type="function">
    <text evidence="2">Acts on leucine, isoleucine and valine.</text>
</comment>
<evidence type="ECO:0000256" key="7">
    <source>
        <dbReference type="ARBA" id="ARBA00013053"/>
    </source>
</evidence>
<organism evidence="16">
    <name type="scientific">bioreactor metagenome</name>
    <dbReference type="NCBI Taxonomy" id="1076179"/>
    <lineage>
        <taxon>unclassified sequences</taxon>
        <taxon>metagenomes</taxon>
        <taxon>ecological metagenomes</taxon>
    </lineage>
</organism>
<dbReference type="NCBIfam" id="TIGR01122">
    <property type="entry name" value="ilvE_I"/>
    <property type="match status" value="1"/>
</dbReference>
<comment type="similarity">
    <text evidence="6">Belongs to the class-IV pyridoxal-phosphate-dependent aminotransferase family.</text>
</comment>
<dbReference type="GO" id="GO:0009098">
    <property type="term" value="P:L-leucine biosynthetic process"/>
    <property type="evidence" value="ECO:0007669"/>
    <property type="project" value="UniProtKB-UniPathway"/>
</dbReference>
<dbReference type="InterPro" id="IPR001544">
    <property type="entry name" value="Aminotrans_IV"/>
</dbReference>
<comment type="caution">
    <text evidence="16">The sequence shown here is derived from an EMBL/GenBank/DDBJ whole genome shotgun (WGS) entry which is preliminary data.</text>
</comment>
<evidence type="ECO:0000256" key="12">
    <source>
        <dbReference type="ARBA" id="ARBA00023304"/>
    </source>
</evidence>
<dbReference type="EMBL" id="VSSQ01006602">
    <property type="protein sequence ID" value="MPM33253.1"/>
    <property type="molecule type" value="Genomic_DNA"/>
</dbReference>
<comment type="pathway">
    <text evidence="3">Amino-acid biosynthesis; L-isoleucine biosynthesis; L-isoleucine from 2-oxobutanoate: step 4/4.</text>
</comment>
<comment type="catalytic activity">
    <reaction evidence="15">
        <text>L-leucine + 2-oxoglutarate = 4-methyl-2-oxopentanoate + L-glutamate</text>
        <dbReference type="Rhea" id="RHEA:18321"/>
        <dbReference type="ChEBI" id="CHEBI:16810"/>
        <dbReference type="ChEBI" id="CHEBI:17865"/>
        <dbReference type="ChEBI" id="CHEBI:29985"/>
        <dbReference type="ChEBI" id="CHEBI:57427"/>
        <dbReference type="EC" id="2.6.1.42"/>
    </reaction>
</comment>
<dbReference type="AlphaFoldDB" id="A0A644Z3D0"/>
<dbReference type="InterPro" id="IPR005785">
    <property type="entry name" value="B_amino_transI"/>
</dbReference>
<evidence type="ECO:0000256" key="11">
    <source>
        <dbReference type="ARBA" id="ARBA00022898"/>
    </source>
</evidence>
<dbReference type="InterPro" id="IPR036038">
    <property type="entry name" value="Aminotransferase-like"/>
</dbReference>
<gene>
    <name evidence="16" type="primary">ilvE_22</name>
    <name evidence="16" type="ORF">SDC9_79822</name>
</gene>
<comment type="catalytic activity">
    <reaction evidence="13">
        <text>L-valine + 2-oxoglutarate = 3-methyl-2-oxobutanoate + L-glutamate</text>
        <dbReference type="Rhea" id="RHEA:24813"/>
        <dbReference type="ChEBI" id="CHEBI:11851"/>
        <dbReference type="ChEBI" id="CHEBI:16810"/>
        <dbReference type="ChEBI" id="CHEBI:29985"/>
        <dbReference type="ChEBI" id="CHEBI:57762"/>
        <dbReference type="EC" id="2.6.1.42"/>
    </reaction>
</comment>
<comment type="pathway">
    <text evidence="5">Amino-acid biosynthesis; L-leucine biosynthesis; L-leucine from 3-methyl-2-oxobutanoate: step 4/4.</text>
</comment>
<dbReference type="InterPro" id="IPR033939">
    <property type="entry name" value="BCAT_family"/>
</dbReference>
<dbReference type="InterPro" id="IPR018300">
    <property type="entry name" value="Aminotrans_IV_CS"/>
</dbReference>
<evidence type="ECO:0000256" key="14">
    <source>
        <dbReference type="ARBA" id="ARBA00048798"/>
    </source>
</evidence>
<dbReference type="GO" id="GO:0005829">
    <property type="term" value="C:cytosol"/>
    <property type="evidence" value="ECO:0007669"/>
    <property type="project" value="TreeGrafter"/>
</dbReference>
<keyword evidence="10 16" id="KW-0808">Transferase</keyword>
<evidence type="ECO:0000256" key="6">
    <source>
        <dbReference type="ARBA" id="ARBA00009320"/>
    </source>
</evidence>
<dbReference type="UniPathway" id="UPA00049">
    <property type="reaction ID" value="UER00062"/>
</dbReference>
<evidence type="ECO:0000256" key="3">
    <source>
        <dbReference type="ARBA" id="ARBA00004824"/>
    </source>
</evidence>
<dbReference type="NCBIfam" id="NF005146">
    <property type="entry name" value="PRK06606.1"/>
    <property type="match status" value="1"/>
</dbReference>
<dbReference type="Gene3D" id="3.20.10.10">
    <property type="entry name" value="D-amino Acid Aminotransferase, subunit A, domain 2"/>
    <property type="match status" value="1"/>
</dbReference>
<comment type="catalytic activity">
    <reaction evidence="14">
        <text>L-isoleucine + 2-oxoglutarate = (S)-3-methyl-2-oxopentanoate + L-glutamate</text>
        <dbReference type="Rhea" id="RHEA:24801"/>
        <dbReference type="ChEBI" id="CHEBI:16810"/>
        <dbReference type="ChEBI" id="CHEBI:29985"/>
        <dbReference type="ChEBI" id="CHEBI:35146"/>
        <dbReference type="ChEBI" id="CHEBI:58045"/>
        <dbReference type="EC" id="2.6.1.42"/>
    </reaction>
</comment>
<evidence type="ECO:0000256" key="8">
    <source>
        <dbReference type="ARBA" id="ARBA00022576"/>
    </source>
</evidence>
<protein>
    <recommendedName>
        <fullName evidence="7">branched-chain-amino-acid transaminase</fullName>
        <ecNumber evidence="7">2.6.1.42</ecNumber>
    </recommendedName>
</protein>
<accession>A0A644Z3D0</accession>
<dbReference type="PANTHER" id="PTHR42743:SF11">
    <property type="entry name" value="AMINODEOXYCHORISMATE LYASE"/>
    <property type="match status" value="1"/>
</dbReference>
<dbReference type="Pfam" id="PF01063">
    <property type="entry name" value="Aminotran_4"/>
    <property type="match status" value="1"/>
</dbReference>
<dbReference type="GO" id="GO:0009099">
    <property type="term" value="P:L-valine biosynthetic process"/>
    <property type="evidence" value="ECO:0007669"/>
    <property type="project" value="UniProtKB-UniPathway"/>
</dbReference>
<keyword evidence="9" id="KW-0028">Amino-acid biosynthesis</keyword>
<evidence type="ECO:0000256" key="13">
    <source>
        <dbReference type="ARBA" id="ARBA00048212"/>
    </source>
</evidence>
<dbReference type="Gene3D" id="3.30.470.10">
    <property type="match status" value="1"/>
</dbReference>
<reference evidence="16" key="1">
    <citation type="submission" date="2019-08" db="EMBL/GenBank/DDBJ databases">
        <authorList>
            <person name="Kucharzyk K."/>
            <person name="Murdoch R.W."/>
            <person name="Higgins S."/>
            <person name="Loffler F."/>
        </authorList>
    </citation>
    <scope>NUCLEOTIDE SEQUENCE</scope>
</reference>
<dbReference type="PANTHER" id="PTHR42743">
    <property type="entry name" value="AMINO-ACID AMINOTRANSFERASE"/>
    <property type="match status" value="1"/>
</dbReference>
<evidence type="ECO:0000256" key="10">
    <source>
        <dbReference type="ARBA" id="ARBA00022679"/>
    </source>
</evidence>
<evidence type="ECO:0000256" key="15">
    <source>
        <dbReference type="ARBA" id="ARBA00049229"/>
    </source>
</evidence>
<dbReference type="UniPathway" id="UPA00048">
    <property type="reaction ID" value="UER00073"/>
</dbReference>
<dbReference type="InterPro" id="IPR050571">
    <property type="entry name" value="Class-IV_PLP-Dep_Aminotrnsfr"/>
</dbReference>
<keyword evidence="8 16" id="KW-0032">Aminotransferase</keyword>
<dbReference type="GO" id="GO:0009097">
    <property type="term" value="P:isoleucine biosynthetic process"/>
    <property type="evidence" value="ECO:0007669"/>
    <property type="project" value="UniProtKB-UniPathway"/>
</dbReference>
<dbReference type="UniPathway" id="UPA00047">
    <property type="reaction ID" value="UER00058"/>
</dbReference>
<proteinExistence type="inferred from homology"/>
<evidence type="ECO:0000256" key="5">
    <source>
        <dbReference type="ARBA" id="ARBA00005072"/>
    </source>
</evidence>
<keyword evidence="11" id="KW-0663">Pyridoxal phosphate</keyword>
<evidence type="ECO:0000256" key="4">
    <source>
        <dbReference type="ARBA" id="ARBA00004931"/>
    </source>
</evidence>
<evidence type="ECO:0000256" key="2">
    <source>
        <dbReference type="ARBA" id="ARBA00003109"/>
    </source>
</evidence>
<evidence type="ECO:0000313" key="16">
    <source>
        <dbReference type="EMBL" id="MPM33253.1"/>
    </source>
</evidence>
<evidence type="ECO:0000256" key="1">
    <source>
        <dbReference type="ARBA" id="ARBA00001933"/>
    </source>
</evidence>
<dbReference type="GO" id="GO:0052655">
    <property type="term" value="F:L-valine-2-oxoglutarate transaminase activity"/>
    <property type="evidence" value="ECO:0007669"/>
    <property type="project" value="RHEA"/>
</dbReference>
<dbReference type="FunFam" id="3.20.10.10:FF:000002">
    <property type="entry name" value="D-alanine aminotransferase"/>
    <property type="match status" value="1"/>
</dbReference>
<dbReference type="GO" id="GO:0052656">
    <property type="term" value="F:L-isoleucine-2-oxoglutarate transaminase activity"/>
    <property type="evidence" value="ECO:0007669"/>
    <property type="project" value="RHEA"/>
</dbReference>
<dbReference type="GO" id="GO:0052654">
    <property type="term" value="F:L-leucine-2-oxoglutarate transaminase activity"/>
    <property type="evidence" value="ECO:0007669"/>
    <property type="project" value="RHEA"/>
</dbReference>
<comment type="pathway">
    <text evidence="4">Amino-acid biosynthesis; L-valine biosynthesis; L-valine from pyruvate: step 4/4.</text>
</comment>
<evidence type="ECO:0000256" key="9">
    <source>
        <dbReference type="ARBA" id="ARBA00022605"/>
    </source>
</evidence>
<dbReference type="InterPro" id="IPR043132">
    <property type="entry name" value="BCAT-like_C"/>
</dbReference>
<sequence length="303" mass="34097">MKVWYNGVFMEDSEATISLYTHALHYGSAFFEGIRAYELLNEDNSAIFRVREHYQRLYDSAKIYKTNIPFPMETLIEATKQLMILNNMKAAYIRPIVFRAGPHLGVNPRKNEVHVAILTMDWGRYLGEEAMEKGARCQVSTWRRPAPDTLPALAKAAGNYLNSQLIKLEAIDNGYDEGIALDYLGNISEGSGENIFLVKDGMLYTPPLASSSLSGITRDSIVKLAADLGIPVREQVLPREFLYIVDEVFLTGTAAEITPVSNIDGYLIGSGMRGPLTKQLQESFFRTVQGLNPQHREWLEFLH</sequence>
<comment type="cofactor">
    <cofactor evidence="1">
        <name>pyridoxal 5'-phosphate</name>
        <dbReference type="ChEBI" id="CHEBI:597326"/>
    </cofactor>
</comment>
<name>A0A644Z3D0_9ZZZZ</name>
<dbReference type="EC" id="2.6.1.42" evidence="7"/>
<dbReference type="SUPFAM" id="SSF56752">
    <property type="entry name" value="D-aminoacid aminotransferase-like PLP-dependent enzymes"/>
    <property type="match status" value="1"/>
</dbReference>
<dbReference type="PROSITE" id="PS00770">
    <property type="entry name" value="AA_TRANSFER_CLASS_4"/>
    <property type="match status" value="1"/>
</dbReference>
<dbReference type="CDD" id="cd01557">
    <property type="entry name" value="BCAT_beta_family"/>
    <property type="match status" value="1"/>
</dbReference>
<keyword evidence="12" id="KW-0100">Branched-chain amino acid biosynthesis</keyword>
<dbReference type="InterPro" id="IPR043131">
    <property type="entry name" value="BCAT-like_N"/>
</dbReference>